<dbReference type="PROSITE" id="PS50865">
    <property type="entry name" value="ZF_MYND_2"/>
    <property type="match status" value="1"/>
</dbReference>
<keyword evidence="9" id="KW-1185">Reference proteome</keyword>
<keyword evidence="1" id="KW-0479">Metal-binding</keyword>
<dbReference type="GO" id="GO:0004842">
    <property type="term" value="F:ubiquitin-protein transferase activity"/>
    <property type="evidence" value="ECO:0007669"/>
    <property type="project" value="TreeGrafter"/>
</dbReference>
<dbReference type="Gene3D" id="1.25.40.20">
    <property type="entry name" value="Ankyrin repeat-containing domain"/>
    <property type="match status" value="2"/>
</dbReference>
<dbReference type="Pfam" id="PF12796">
    <property type="entry name" value="Ank_2"/>
    <property type="match status" value="1"/>
</dbReference>
<reference evidence="10" key="1">
    <citation type="submission" date="2025-08" db="UniProtKB">
        <authorList>
            <consortium name="RefSeq"/>
        </authorList>
    </citation>
    <scope>IDENTIFICATION</scope>
    <source>
        <tissue evidence="10">Gonad</tissue>
    </source>
</reference>
<dbReference type="PROSITE" id="PS50297">
    <property type="entry name" value="ANK_REP_REGION"/>
    <property type="match status" value="2"/>
</dbReference>
<dbReference type="AlphaFoldDB" id="A0A6P5A972"/>
<accession>A0A6P5A972</accession>
<dbReference type="PANTHER" id="PTHR24171:SF8">
    <property type="entry name" value="BRCA1-ASSOCIATED RING DOMAIN PROTEIN 1"/>
    <property type="match status" value="1"/>
</dbReference>
<dbReference type="KEGG" id="bbel:109486706"/>
<evidence type="ECO:0000256" key="3">
    <source>
        <dbReference type="ARBA" id="ARBA00022771"/>
    </source>
</evidence>
<feature type="repeat" description="ANK" evidence="6">
    <location>
        <begin position="75"/>
        <end position="107"/>
    </location>
</feature>
<organism evidence="9 10">
    <name type="scientific">Branchiostoma belcheri</name>
    <name type="common">Amphioxus</name>
    <dbReference type="NCBI Taxonomy" id="7741"/>
    <lineage>
        <taxon>Eukaryota</taxon>
        <taxon>Metazoa</taxon>
        <taxon>Chordata</taxon>
        <taxon>Cephalochordata</taxon>
        <taxon>Leptocardii</taxon>
        <taxon>Amphioxiformes</taxon>
        <taxon>Branchiostomatidae</taxon>
        <taxon>Branchiostoma</taxon>
    </lineage>
</organism>
<name>A0A6P5A972_BRABE</name>
<evidence type="ECO:0000313" key="10">
    <source>
        <dbReference type="RefSeq" id="XP_019646158.1"/>
    </source>
</evidence>
<proteinExistence type="predicted"/>
<dbReference type="OrthoDB" id="194358at2759"/>
<evidence type="ECO:0000256" key="2">
    <source>
        <dbReference type="ARBA" id="ARBA00022737"/>
    </source>
</evidence>
<feature type="domain" description="MYND-type" evidence="8">
    <location>
        <begin position="185"/>
        <end position="223"/>
    </location>
</feature>
<keyword evidence="5 6" id="KW-0040">ANK repeat</keyword>
<dbReference type="PROSITE" id="PS50088">
    <property type="entry name" value="ANK_REPEAT"/>
    <property type="match status" value="3"/>
</dbReference>
<evidence type="ECO:0000256" key="6">
    <source>
        <dbReference type="PROSITE-ProRule" id="PRU00023"/>
    </source>
</evidence>
<dbReference type="InterPro" id="IPR002110">
    <property type="entry name" value="Ankyrin_rpt"/>
</dbReference>
<dbReference type="GeneID" id="109486706"/>
<evidence type="ECO:0000313" key="9">
    <source>
        <dbReference type="Proteomes" id="UP000515135"/>
    </source>
</evidence>
<keyword evidence="4" id="KW-0862">Zinc</keyword>
<dbReference type="InterPro" id="IPR036770">
    <property type="entry name" value="Ankyrin_rpt-contain_sf"/>
</dbReference>
<protein>
    <submittedName>
        <fullName evidence="10">Tankyrase-1-like</fullName>
    </submittedName>
</protein>
<dbReference type="SUPFAM" id="SSF144232">
    <property type="entry name" value="HIT/MYND zinc finger-like"/>
    <property type="match status" value="1"/>
</dbReference>
<dbReference type="GO" id="GO:0070531">
    <property type="term" value="C:BRCA1-A complex"/>
    <property type="evidence" value="ECO:0007669"/>
    <property type="project" value="TreeGrafter"/>
</dbReference>
<dbReference type="Proteomes" id="UP000515135">
    <property type="component" value="Unplaced"/>
</dbReference>
<feature type="repeat" description="ANK" evidence="6">
    <location>
        <begin position="108"/>
        <end position="140"/>
    </location>
</feature>
<dbReference type="InterPro" id="IPR002893">
    <property type="entry name" value="Znf_MYND"/>
</dbReference>
<evidence type="ECO:0000256" key="7">
    <source>
        <dbReference type="PROSITE-ProRule" id="PRU00134"/>
    </source>
</evidence>
<dbReference type="Gene3D" id="6.10.140.2220">
    <property type="match status" value="1"/>
</dbReference>
<evidence type="ECO:0000256" key="4">
    <source>
        <dbReference type="ARBA" id="ARBA00022833"/>
    </source>
</evidence>
<dbReference type="SUPFAM" id="SSF48403">
    <property type="entry name" value="Ankyrin repeat"/>
    <property type="match status" value="1"/>
</dbReference>
<dbReference type="PANTHER" id="PTHR24171">
    <property type="entry name" value="ANKYRIN REPEAT DOMAIN-CONTAINING PROTEIN 39-RELATED"/>
    <property type="match status" value="1"/>
</dbReference>
<gene>
    <name evidence="10" type="primary">LOC109486706</name>
</gene>
<dbReference type="GO" id="GO:0031436">
    <property type="term" value="C:BRCA1-BARD1 complex"/>
    <property type="evidence" value="ECO:0007669"/>
    <property type="project" value="TreeGrafter"/>
</dbReference>
<dbReference type="GO" id="GO:0008270">
    <property type="term" value="F:zinc ion binding"/>
    <property type="evidence" value="ECO:0007669"/>
    <property type="project" value="UniProtKB-KW"/>
</dbReference>
<evidence type="ECO:0000256" key="1">
    <source>
        <dbReference type="ARBA" id="ARBA00022723"/>
    </source>
</evidence>
<keyword evidence="2" id="KW-0677">Repeat</keyword>
<dbReference type="GO" id="GO:0085020">
    <property type="term" value="P:protein K6-linked ubiquitination"/>
    <property type="evidence" value="ECO:0007669"/>
    <property type="project" value="TreeGrafter"/>
</dbReference>
<evidence type="ECO:0000259" key="8">
    <source>
        <dbReference type="PROSITE" id="PS50865"/>
    </source>
</evidence>
<feature type="repeat" description="ANK" evidence="6">
    <location>
        <begin position="40"/>
        <end position="72"/>
    </location>
</feature>
<evidence type="ECO:0000256" key="5">
    <source>
        <dbReference type="ARBA" id="ARBA00023043"/>
    </source>
</evidence>
<dbReference type="RefSeq" id="XP_019646158.1">
    <property type="nucleotide sequence ID" value="XM_019790599.1"/>
</dbReference>
<dbReference type="Pfam" id="PF01753">
    <property type="entry name" value="zf-MYND"/>
    <property type="match status" value="1"/>
</dbReference>
<dbReference type="SMART" id="SM00248">
    <property type="entry name" value="ANK"/>
    <property type="match status" value="4"/>
</dbReference>
<sequence length="249" mass="26909">MAQNANEALLYAVENGCLDGVKAALKAGADIDYAEDDIDSTGSGLLLASINGDVEMVRLLIHMGASVSKKTGAGISCAPLHGAAGNGHTEVVELLVHHGATLDTRDAYQRTPLMAAILFGHVNTVRQLIEFGARVDLADRRGRTAQEYCMADVVGEDCGCVRRELMKLVQQAIKTKMLRCCNPTCGKAGRRSTLKLCAQCKLTRYCSRDCQKQHWTVGHKKSCRQDTCTVTDAEVRKILKTIQSTAGEV</sequence>
<keyword evidence="3 7" id="KW-0863">Zinc-finger</keyword>